<evidence type="ECO:0000256" key="9">
    <source>
        <dbReference type="SAM" id="Phobius"/>
    </source>
</evidence>
<dbReference type="Pfam" id="PF22963">
    <property type="entry name" value="Ig_NUP210_3rd"/>
    <property type="match status" value="1"/>
</dbReference>
<evidence type="ECO:0000256" key="1">
    <source>
        <dbReference type="ARBA" id="ARBA00004590"/>
    </source>
</evidence>
<dbReference type="Pfam" id="PF24935">
    <property type="entry name" value="Ig_NUP210_6th"/>
    <property type="match status" value="1"/>
</dbReference>
<evidence type="ECO:0000259" key="12">
    <source>
        <dbReference type="Pfam" id="PF22959"/>
    </source>
</evidence>
<evidence type="ECO:0000256" key="5">
    <source>
        <dbReference type="ARBA" id="ARBA00022989"/>
    </source>
</evidence>
<evidence type="ECO:0000256" key="2">
    <source>
        <dbReference type="ARBA" id="ARBA00007313"/>
    </source>
</evidence>
<protein>
    <submittedName>
        <fullName evidence="22">Nucleoporin 210</fullName>
    </submittedName>
</protein>
<keyword evidence="8" id="KW-0539">Nucleus</keyword>
<dbReference type="InterPro" id="IPR055097">
    <property type="entry name" value="Ig_NUP210_2nd"/>
</dbReference>
<dbReference type="InterPro" id="IPR056897">
    <property type="entry name" value="Ig_NUP210_4th"/>
</dbReference>
<dbReference type="GeneTree" id="ENSGT00390000009491"/>
<dbReference type="PANTHER" id="PTHR23019:SF2">
    <property type="entry name" value="NUCLEAR PORE MEMBRANE GLYCOPROTEIN 210"/>
    <property type="match status" value="1"/>
</dbReference>
<dbReference type="Proteomes" id="UP000694559">
    <property type="component" value="Unplaced"/>
</dbReference>
<evidence type="ECO:0000256" key="10">
    <source>
        <dbReference type="SAM" id="SignalP"/>
    </source>
</evidence>
<dbReference type="InterPro" id="IPR057586">
    <property type="entry name" value="Ig_NUP210_16th"/>
</dbReference>
<evidence type="ECO:0000259" key="16">
    <source>
        <dbReference type="Pfam" id="PF22969"/>
    </source>
</evidence>
<evidence type="ECO:0000256" key="4">
    <source>
        <dbReference type="ARBA" id="ARBA00022729"/>
    </source>
</evidence>
<gene>
    <name evidence="22" type="primary">NUP210</name>
</gene>
<dbReference type="Pfam" id="PF22957">
    <property type="entry name" value="NUP210_Ig"/>
    <property type="match status" value="1"/>
</dbReference>
<comment type="subcellular location">
    <subcellularLocation>
        <location evidence="1">Nucleus membrane</location>
        <topology evidence="1">Single-pass membrane protein</topology>
    </subcellularLocation>
</comment>
<evidence type="ECO:0000259" key="11">
    <source>
        <dbReference type="Pfam" id="PF22957"/>
    </source>
</evidence>
<evidence type="ECO:0000259" key="21">
    <source>
        <dbReference type="Pfam" id="PF26181"/>
    </source>
</evidence>
<dbReference type="Pfam" id="PF26184">
    <property type="entry name" value="Ig_NUP210_8th"/>
    <property type="match status" value="1"/>
</dbReference>
<feature type="signal peptide" evidence="10">
    <location>
        <begin position="1"/>
        <end position="23"/>
    </location>
</feature>
<dbReference type="Pfam" id="PF22969">
    <property type="entry name" value="Ig_NUP210_2nd"/>
    <property type="match status" value="1"/>
</dbReference>
<keyword evidence="4 10" id="KW-0732">Signal</keyword>
<dbReference type="Ensembl" id="ENSNNAT00000028864.1">
    <property type="protein sequence ID" value="ENSNNAP00000027548.1"/>
    <property type="gene ID" value="ENSNNAG00000017830.1"/>
</dbReference>
<dbReference type="Pfam" id="PF26181">
    <property type="entry name" value="Ig_NUP210_13th"/>
    <property type="match status" value="1"/>
</dbReference>
<dbReference type="InterPro" id="IPR055099">
    <property type="entry name" value="Ig_NUP210_7th"/>
</dbReference>
<dbReference type="Pfam" id="PF24991">
    <property type="entry name" value="Ig_NUP210_4th"/>
    <property type="match status" value="1"/>
</dbReference>
<feature type="domain" description="NUP210 Ig-like" evidence="12">
    <location>
        <begin position="1334"/>
        <end position="1435"/>
    </location>
</feature>
<dbReference type="InterPro" id="IPR055098">
    <property type="entry name" value="Ig_NUP210_3rd"/>
</dbReference>
<dbReference type="SUPFAM" id="SSF49373">
    <property type="entry name" value="Invasin/intimin cell-adhesion fragments"/>
    <property type="match status" value="1"/>
</dbReference>
<feature type="domain" description="NUP210 Ig-like" evidence="15">
    <location>
        <begin position="25"/>
        <end position="113"/>
    </location>
</feature>
<feature type="domain" description="NUP210 Ig-like" evidence="20">
    <location>
        <begin position="1438"/>
        <end position="1507"/>
    </location>
</feature>
<feature type="domain" description="NUP210 Ig-like" evidence="18">
    <location>
        <begin position="538"/>
        <end position="626"/>
    </location>
</feature>
<dbReference type="Pfam" id="PF22967">
    <property type="entry name" value="Ig_NUP210_1st"/>
    <property type="match status" value="1"/>
</dbReference>
<feature type="domain" description="NUP210 Ig-like" evidence="13">
    <location>
        <begin position="647"/>
        <end position="747"/>
    </location>
</feature>
<evidence type="ECO:0000256" key="7">
    <source>
        <dbReference type="ARBA" id="ARBA00023180"/>
    </source>
</evidence>
<dbReference type="InterPro" id="IPR055094">
    <property type="entry name" value="NUP210_Ig15"/>
</dbReference>
<dbReference type="Pfam" id="PF22962">
    <property type="entry name" value="Ig_NUP210_7th"/>
    <property type="match status" value="1"/>
</dbReference>
<feature type="domain" description="NUP210 Ig-like" evidence="21">
    <location>
        <begin position="1129"/>
        <end position="1245"/>
    </location>
</feature>
<keyword evidence="3 9" id="KW-0812">Transmembrane</keyword>
<evidence type="ECO:0000259" key="19">
    <source>
        <dbReference type="Pfam" id="PF24991"/>
    </source>
</evidence>
<dbReference type="GO" id="GO:0031965">
    <property type="term" value="C:nuclear membrane"/>
    <property type="evidence" value="ECO:0007669"/>
    <property type="project" value="UniProtKB-SubCell"/>
</dbReference>
<evidence type="ECO:0000259" key="17">
    <source>
        <dbReference type="Pfam" id="PF24902"/>
    </source>
</evidence>
<evidence type="ECO:0000313" key="23">
    <source>
        <dbReference type="Proteomes" id="UP000694559"/>
    </source>
</evidence>
<feature type="domain" description="NUP210 Ig-like" evidence="14">
    <location>
        <begin position="240"/>
        <end position="345"/>
    </location>
</feature>
<comment type="similarity">
    <text evidence="2">Belongs to the NUP210 family.</text>
</comment>
<dbReference type="InterPro" id="IPR055095">
    <property type="entry name" value="NUP210_Ig_C"/>
</dbReference>
<accession>A0A8C6YFF2</accession>
<keyword evidence="5 9" id="KW-1133">Transmembrane helix</keyword>
<evidence type="ECO:0000259" key="18">
    <source>
        <dbReference type="Pfam" id="PF24935"/>
    </source>
</evidence>
<sequence>MTTAVSAPGASLWLLYLLPWAAAPSKLNIPKVLLPFSRSARINFTLEASEGCYRWSSTRPEVASIDAIEQDNPQCSQKAIIQARSSQITRLTSIILAEDVLTGQVLRCDAIVDVIHTINIVSTTKELYLEDSPLQLKIQAKDSEGNTFSTLAGLPFEWTIVKTSETNEFSDFHNALQILKFSESTYIPPSYILEMEKVAKQGDIVLVSGMKTGSSKLKARIEETMYKHVPGAEVRLFILENIILNPAYDVYLLVGMSVQYKVMKIRRGKMTELIMPSDQYELQLQNSTLSPGGDTAWPVARLDQATCTVTALQRGQANLVLSHKNILFVCGASKLPNGTIFVVDPGYLGFSIHPGERWVLETERFYEITIEVYDKSSNKVYLSENIRIDTHFSREYFEVVRSSLNGSYHYVKAIKEGHIVLGAKLTSIVDQDGGVHTFSVPAQNQQEVDIYAPIVLQPSILTFPWQAKAGAYQYRILAYGGSGNFTWTSSQQNVASITIKGVMTTGNEIGVSVIHARDVQNPLHHGEMKVYVIEPSDMKFIPCPVEAHVGQTLDLPLKIIGVMNKETNEVVTLSDCSQFDLVVNIENHDVFSPFQGRLKPTPEYCSGIRVKAETQGHSSLVVSYTHDHIHLSASITIAAYLPIKIIDPISAALVTLGSSKDILFEGGPRPWIQEPTKFFRDTNTEHPENVGLHLLGPATSRNYFQHWARATCKALGDHVISLTIGNKPTVTNPFPAVESADVTLICATPSRFSLALVSADPEMDVSCPFLNQDKQGVPISIFRNPVLELDVYDYQGHKFDNFSSLTITWESTNHLLASIEARMPMELSMKHHGNSLQTVLVHHKPGATIISATAVGYQHIHLITNEVKKPYEALLPVNAGIELILVEDVKISPKEVTIYNHQTVKAELIINGGSGYFFINTSVVDIVKIVYEEGKDIALIYPLYPGSVSVMIHDLCLASSTIAKTDVYVSNIQEVYVGIVDKVEIGKNVKAYVRVLDASKKYFHSKNFKFMDLTLKAASQIISLKALGETSDEYTAVFLVQGMAIGQTSVTGVVTDRYGEKIYSVPQQIEVNIFTVKQMRNIASVNNSGFITGKAVGNSTILGMVQAVHAEAGKVVVASQDKVEVEVIQLEAVRIHAPITRMKTGTQMPVYVMGIASNQTPFSFGNAVPGLRFYWSVTTRDILDVKSKFSEASLQLSVENNFAVDVYGKGKGKTGLKVVVKVLDPSAGQFSFMAKELTDEIQIQVFEKLVILGIEVEQILMSTNSFFKVQTNRDGAASLTYHVLDSQDKVPVVEIDESGHLSSHSQIGLSTIEIISQESFGINQTLVVAVKVLSPISYLRISMNPIFHIKNHEPLMALPLGITLSLTIHFHDNYGDTFHSQNSMLHFAINRDDFLQVGKGTSNNTLVLRTMNVGLSLLKVWDVEHNIADYVPLPVQHAISPELTNIIVGDVICLTSSLVNQDGLSGTWSSSNSILQIDSKAGVAVARNSGSVIIYYDLSGLCKTYREVLINEPKRIVVTHVSGMKTNLQDTSKVILQIGDRSKNLKGECSSAQNEVIEKMKPQSMVNCQLNFNNNDFDFQASEIVAAEPMFDTALGQYTCSIRVLRLADKQLKQLTMSKTGITITPSLQGSHSLEQMSIEVPFNPGFYANQTEFILTNHYTSSDVKIFGAAEVLKHLEVRSSSPLVVVFEKDRSYGLPSYVTYTVSLSDPEIASKTNLNTVLTISSTMTDQSLAIPVTITYVSDRTLPMKYNTSLFQHFLDSYQVIFFTAFALLAGMAVMIIDTCIPRALPTVGSHFVILSQWLFASICLKA</sequence>
<keyword evidence="6 9" id="KW-0472">Membrane</keyword>
<feature type="domain" description="NUP210 fourth Ig-like" evidence="19">
    <location>
        <begin position="355"/>
        <end position="433"/>
    </location>
</feature>
<feature type="chain" id="PRO_5034062028" evidence="10">
    <location>
        <begin position="24"/>
        <end position="1812"/>
    </location>
</feature>
<reference evidence="22" key="2">
    <citation type="submission" date="2025-09" db="UniProtKB">
        <authorList>
            <consortium name="Ensembl"/>
        </authorList>
    </citation>
    <scope>IDENTIFICATION</scope>
</reference>
<dbReference type="InterPro" id="IPR045197">
    <property type="entry name" value="NUP210-like"/>
</dbReference>
<dbReference type="Pfam" id="PF25354">
    <property type="entry name" value="Ig_NUP210_16th"/>
    <property type="match status" value="1"/>
</dbReference>
<keyword evidence="7" id="KW-0325">Glycoprotein</keyword>
<evidence type="ECO:0000256" key="6">
    <source>
        <dbReference type="ARBA" id="ARBA00023136"/>
    </source>
</evidence>
<feature type="domain" description="NUP210 C-terminal Ig-like" evidence="11">
    <location>
        <begin position="1539"/>
        <end position="1678"/>
    </location>
</feature>
<organism evidence="22 23">
    <name type="scientific">Naja naja</name>
    <name type="common">Indian cobra</name>
    <dbReference type="NCBI Taxonomy" id="35670"/>
    <lineage>
        <taxon>Eukaryota</taxon>
        <taxon>Metazoa</taxon>
        <taxon>Chordata</taxon>
        <taxon>Craniata</taxon>
        <taxon>Vertebrata</taxon>
        <taxon>Euteleostomi</taxon>
        <taxon>Lepidosauria</taxon>
        <taxon>Squamata</taxon>
        <taxon>Bifurcata</taxon>
        <taxon>Unidentata</taxon>
        <taxon>Episquamata</taxon>
        <taxon>Toxicofera</taxon>
        <taxon>Serpentes</taxon>
        <taxon>Colubroidea</taxon>
        <taxon>Elapidae</taxon>
        <taxon>Elapinae</taxon>
        <taxon>Naja</taxon>
    </lineage>
</organism>
<dbReference type="InterPro" id="IPR055096">
    <property type="entry name" value="Ig_NUP210_1st"/>
</dbReference>
<evidence type="ECO:0000313" key="22">
    <source>
        <dbReference type="Ensembl" id="ENSNNAP00000027548.1"/>
    </source>
</evidence>
<feature type="domain" description="NUP210 Ig-like" evidence="17">
    <location>
        <begin position="891"/>
        <end position="969"/>
    </location>
</feature>
<dbReference type="Pfam" id="PF22959">
    <property type="entry name" value="Ig_NUP210_15th"/>
    <property type="match status" value="1"/>
</dbReference>
<evidence type="ECO:0000256" key="8">
    <source>
        <dbReference type="ARBA" id="ARBA00023242"/>
    </source>
</evidence>
<evidence type="ECO:0000256" key="3">
    <source>
        <dbReference type="ARBA" id="ARBA00022692"/>
    </source>
</evidence>
<dbReference type="PANTHER" id="PTHR23019">
    <property type="entry name" value="NUCLEAR PORE MEMBRANE GLYCOPROTEIN GP210-RELATED"/>
    <property type="match status" value="1"/>
</dbReference>
<dbReference type="GO" id="GO:0005643">
    <property type="term" value="C:nuclear pore"/>
    <property type="evidence" value="ECO:0007669"/>
    <property type="project" value="TreeGrafter"/>
</dbReference>
<dbReference type="InterPro" id="IPR056899">
    <property type="entry name" value="Ig_NUP210_9th"/>
</dbReference>
<dbReference type="Pfam" id="PF26182">
    <property type="entry name" value="Ig_NUP210_5th"/>
    <property type="match status" value="1"/>
</dbReference>
<dbReference type="InterPro" id="IPR008964">
    <property type="entry name" value="Invasin/intimin_cell_adhesion"/>
</dbReference>
<name>A0A8C6YFF2_NAJNA</name>
<evidence type="ECO:0000259" key="14">
    <source>
        <dbReference type="Pfam" id="PF22963"/>
    </source>
</evidence>
<dbReference type="OrthoDB" id="361283at2759"/>
<dbReference type="Pfam" id="PF26183">
    <property type="entry name" value="Ig_NUP210_14th"/>
    <property type="match status" value="1"/>
</dbReference>
<dbReference type="OMA" id="HNMYEGT"/>
<dbReference type="InterPro" id="IPR056898">
    <property type="entry name" value="Ig_NUP210_6th"/>
</dbReference>
<keyword evidence="23" id="KW-1185">Reference proteome</keyword>
<dbReference type="InterPro" id="IPR058779">
    <property type="entry name" value="Ig_NUP210_13th"/>
</dbReference>
<reference evidence="22" key="1">
    <citation type="submission" date="2025-08" db="UniProtKB">
        <authorList>
            <consortium name="Ensembl"/>
        </authorList>
    </citation>
    <scope>IDENTIFICATION</scope>
</reference>
<feature type="transmembrane region" description="Helical" evidence="9">
    <location>
        <begin position="1763"/>
        <end position="1782"/>
    </location>
</feature>
<dbReference type="Pfam" id="PF24902">
    <property type="entry name" value="Ig_NUP210_9th"/>
    <property type="match status" value="1"/>
</dbReference>
<evidence type="ECO:0000259" key="20">
    <source>
        <dbReference type="Pfam" id="PF25354"/>
    </source>
</evidence>
<evidence type="ECO:0000259" key="15">
    <source>
        <dbReference type="Pfam" id="PF22967"/>
    </source>
</evidence>
<proteinExistence type="inferred from homology"/>
<evidence type="ECO:0000259" key="13">
    <source>
        <dbReference type="Pfam" id="PF22962"/>
    </source>
</evidence>
<feature type="domain" description="NUP210 Ig-like" evidence="16">
    <location>
        <begin position="122"/>
        <end position="230"/>
    </location>
</feature>